<feature type="compositionally biased region" description="Basic and acidic residues" evidence="1">
    <location>
        <begin position="65"/>
        <end position="84"/>
    </location>
</feature>
<feature type="domain" description="FHA" evidence="2">
    <location>
        <begin position="126"/>
        <end position="180"/>
    </location>
</feature>
<dbReference type="AlphaFoldDB" id="A0A6J6E0M6"/>
<dbReference type="InterPro" id="IPR008984">
    <property type="entry name" value="SMAD_FHA_dom_sf"/>
</dbReference>
<accession>A0A6J6E0M6</accession>
<name>A0A6J6E0M6_9ZZZZ</name>
<evidence type="ECO:0000259" key="2">
    <source>
        <dbReference type="PROSITE" id="PS50006"/>
    </source>
</evidence>
<sequence length="193" mass="20668">MNNCESCGSALMPGAFFCGECGSSTRSRPNMNDSRPTDTREVQLDQNVALAPRPSQPQEGFVPRFSEESLSRDQVEEPNSRDAGHQVWSDAPGDETVVRVAPAKEPLLSFTISFANGDVIVVSSGGLIGRNPSAGPGEAHEHLVIVTDPDRTVSKTHLEFGIDAGEFWVADRFSGNGTTIFDTGKHRGAVVNP</sequence>
<evidence type="ECO:0000313" key="3">
    <source>
        <dbReference type="EMBL" id="CAB4568819.1"/>
    </source>
</evidence>
<gene>
    <name evidence="3" type="ORF">UFOPK1591_01180</name>
</gene>
<organism evidence="3">
    <name type="scientific">freshwater metagenome</name>
    <dbReference type="NCBI Taxonomy" id="449393"/>
    <lineage>
        <taxon>unclassified sequences</taxon>
        <taxon>metagenomes</taxon>
        <taxon>ecological metagenomes</taxon>
    </lineage>
</organism>
<dbReference type="PROSITE" id="PS50006">
    <property type="entry name" value="FHA_DOMAIN"/>
    <property type="match status" value="1"/>
</dbReference>
<proteinExistence type="predicted"/>
<protein>
    <submittedName>
        <fullName evidence="3">Unannotated protein</fullName>
    </submittedName>
</protein>
<dbReference type="SUPFAM" id="SSF49879">
    <property type="entry name" value="SMAD/FHA domain"/>
    <property type="match status" value="1"/>
</dbReference>
<dbReference type="InterPro" id="IPR000253">
    <property type="entry name" value="FHA_dom"/>
</dbReference>
<dbReference type="Gene3D" id="2.60.200.20">
    <property type="match status" value="1"/>
</dbReference>
<feature type="compositionally biased region" description="Polar residues" evidence="1">
    <location>
        <begin position="22"/>
        <end position="34"/>
    </location>
</feature>
<feature type="region of interest" description="Disordered" evidence="1">
    <location>
        <begin position="22"/>
        <end position="90"/>
    </location>
</feature>
<evidence type="ECO:0000256" key="1">
    <source>
        <dbReference type="SAM" id="MobiDB-lite"/>
    </source>
</evidence>
<dbReference type="EMBL" id="CAEZTD010000105">
    <property type="protein sequence ID" value="CAB4568819.1"/>
    <property type="molecule type" value="Genomic_DNA"/>
</dbReference>
<reference evidence="3" key="1">
    <citation type="submission" date="2020-05" db="EMBL/GenBank/DDBJ databases">
        <authorList>
            <person name="Chiriac C."/>
            <person name="Salcher M."/>
            <person name="Ghai R."/>
            <person name="Kavagutti S V."/>
        </authorList>
    </citation>
    <scope>NUCLEOTIDE SEQUENCE</scope>
</reference>